<dbReference type="InterPro" id="IPR011990">
    <property type="entry name" value="TPR-like_helical_dom_sf"/>
</dbReference>
<evidence type="ECO:0000256" key="1">
    <source>
        <dbReference type="ARBA" id="ARBA00022737"/>
    </source>
</evidence>
<proteinExistence type="predicted"/>
<dbReference type="Pfam" id="PF13181">
    <property type="entry name" value="TPR_8"/>
    <property type="match status" value="2"/>
</dbReference>
<dbReference type="PANTHER" id="PTHR44943">
    <property type="entry name" value="CELLULOSE SYNTHASE OPERON PROTEIN C"/>
    <property type="match status" value="1"/>
</dbReference>
<name>A0A840ELB0_9FLAO</name>
<evidence type="ECO:0000313" key="4">
    <source>
        <dbReference type="EMBL" id="MBB4117770.1"/>
    </source>
</evidence>
<protein>
    <submittedName>
        <fullName evidence="4">Tetratricopeptide (TPR) repeat protein</fullName>
    </submittedName>
</protein>
<evidence type="ECO:0000256" key="2">
    <source>
        <dbReference type="ARBA" id="ARBA00022803"/>
    </source>
</evidence>
<dbReference type="InterPro" id="IPR019734">
    <property type="entry name" value="TPR_rpt"/>
</dbReference>
<dbReference type="SUPFAM" id="SSF48452">
    <property type="entry name" value="TPR-like"/>
    <property type="match status" value="1"/>
</dbReference>
<dbReference type="Proteomes" id="UP000553034">
    <property type="component" value="Unassembled WGS sequence"/>
</dbReference>
<gene>
    <name evidence="4" type="ORF">GGR32_000042</name>
</gene>
<feature type="repeat" description="TPR" evidence="3">
    <location>
        <begin position="111"/>
        <end position="144"/>
    </location>
</feature>
<dbReference type="RefSeq" id="WP_183475433.1">
    <property type="nucleotide sequence ID" value="NZ_JACIFO010000001.1"/>
</dbReference>
<keyword evidence="5" id="KW-1185">Reference proteome</keyword>
<dbReference type="SMART" id="SM00028">
    <property type="entry name" value="TPR"/>
    <property type="match status" value="3"/>
</dbReference>
<organism evidence="4 5">
    <name type="scientific">Mesonia hippocampi</name>
    <dbReference type="NCBI Taxonomy" id="1628250"/>
    <lineage>
        <taxon>Bacteria</taxon>
        <taxon>Pseudomonadati</taxon>
        <taxon>Bacteroidota</taxon>
        <taxon>Flavobacteriia</taxon>
        <taxon>Flavobacteriales</taxon>
        <taxon>Flavobacteriaceae</taxon>
        <taxon>Mesonia</taxon>
    </lineage>
</organism>
<evidence type="ECO:0000256" key="3">
    <source>
        <dbReference type="PROSITE-ProRule" id="PRU00339"/>
    </source>
</evidence>
<dbReference type="PANTHER" id="PTHR44943:SF8">
    <property type="entry name" value="TPR REPEAT-CONTAINING PROTEIN MJ0263"/>
    <property type="match status" value="1"/>
</dbReference>
<dbReference type="PROSITE" id="PS50005">
    <property type="entry name" value="TPR"/>
    <property type="match status" value="1"/>
</dbReference>
<keyword evidence="1" id="KW-0677">Repeat</keyword>
<reference evidence="4 5" key="1">
    <citation type="submission" date="2020-08" db="EMBL/GenBank/DDBJ databases">
        <title>Genomic Encyclopedia of Type Strains, Phase IV (KMG-IV): sequencing the most valuable type-strain genomes for metagenomic binning, comparative biology and taxonomic classification.</title>
        <authorList>
            <person name="Goeker M."/>
        </authorList>
    </citation>
    <scope>NUCLEOTIDE SEQUENCE [LARGE SCALE GENOMIC DNA]</scope>
    <source>
        <strain evidence="4 5">DSM 29568</strain>
    </source>
</reference>
<dbReference type="AlphaFoldDB" id="A0A840ELB0"/>
<keyword evidence="2 3" id="KW-0802">TPR repeat</keyword>
<dbReference type="EMBL" id="JACIFO010000001">
    <property type="protein sequence ID" value="MBB4117770.1"/>
    <property type="molecule type" value="Genomic_DNA"/>
</dbReference>
<dbReference type="Gene3D" id="1.25.40.10">
    <property type="entry name" value="Tetratricopeptide repeat domain"/>
    <property type="match status" value="1"/>
</dbReference>
<sequence>MDNSVMLEEMLNNANTAIKENRYEDASSILEEIISIDPNFGKAYNHLAYLYDTKFRAYEKAETLYTLCLEKSPEYPPLYYNFAMLLSNLEKWEDLKNLLDKAIHVVGITKSTIYNEYGIMYEQQNKFDTAIEYYKKSALSTIDNNALKRIKTSIDRTKQKKAIHYDL</sequence>
<comment type="caution">
    <text evidence="4">The sequence shown here is derived from an EMBL/GenBank/DDBJ whole genome shotgun (WGS) entry which is preliminary data.</text>
</comment>
<dbReference type="InterPro" id="IPR051685">
    <property type="entry name" value="Ycf3/AcsC/BcsC/TPR_MFPF"/>
</dbReference>
<accession>A0A840ELB0</accession>
<evidence type="ECO:0000313" key="5">
    <source>
        <dbReference type="Proteomes" id="UP000553034"/>
    </source>
</evidence>